<dbReference type="PROSITE" id="PS00108">
    <property type="entry name" value="PROTEIN_KINASE_ST"/>
    <property type="match status" value="1"/>
</dbReference>
<evidence type="ECO:0000256" key="1">
    <source>
        <dbReference type="ARBA" id="ARBA00022741"/>
    </source>
</evidence>
<dbReference type="Gene3D" id="1.10.510.10">
    <property type="entry name" value="Transferase(Phosphotransferase) domain 1"/>
    <property type="match status" value="1"/>
</dbReference>
<feature type="compositionally biased region" description="Low complexity" evidence="3">
    <location>
        <begin position="367"/>
        <end position="378"/>
    </location>
</feature>
<dbReference type="Pfam" id="PF23606">
    <property type="entry name" value="HEAT_ULK4"/>
    <property type="match status" value="1"/>
</dbReference>
<dbReference type="InterPro" id="IPR000719">
    <property type="entry name" value="Prot_kinase_dom"/>
</dbReference>
<evidence type="ECO:0000313" key="6">
    <source>
        <dbReference type="Proteomes" id="UP000239649"/>
    </source>
</evidence>
<evidence type="ECO:0000313" key="5">
    <source>
        <dbReference type="EMBL" id="PSC68022.1"/>
    </source>
</evidence>
<keyword evidence="6" id="KW-1185">Reference proteome</keyword>
<comment type="caution">
    <text evidence="5">The sequence shown here is derived from an EMBL/GenBank/DDBJ whole genome shotgun (WGS) entry which is preliminary data.</text>
</comment>
<dbReference type="Proteomes" id="UP000239649">
    <property type="component" value="Unassembled WGS sequence"/>
</dbReference>
<dbReference type="EMBL" id="LHPF02000043">
    <property type="protein sequence ID" value="PSC68022.1"/>
    <property type="molecule type" value="Genomic_DNA"/>
</dbReference>
<dbReference type="PANTHER" id="PTHR46562">
    <property type="entry name" value="SERINE/THREONINE-KINASE ULK4-LIKE PROTEIN-RELATED"/>
    <property type="match status" value="1"/>
</dbReference>
<keyword evidence="2" id="KW-0067">ATP-binding</keyword>
<dbReference type="GO" id="GO:0004672">
    <property type="term" value="F:protein kinase activity"/>
    <property type="evidence" value="ECO:0007669"/>
    <property type="project" value="InterPro"/>
</dbReference>
<dbReference type="STRING" id="554055.A0A2P6V1Q6"/>
<dbReference type="GO" id="GO:0008017">
    <property type="term" value="F:microtubule binding"/>
    <property type="evidence" value="ECO:0007669"/>
    <property type="project" value="InterPro"/>
</dbReference>
<dbReference type="SUPFAM" id="SSF48371">
    <property type="entry name" value="ARM repeat"/>
    <property type="match status" value="2"/>
</dbReference>
<dbReference type="PROSITE" id="PS50011">
    <property type="entry name" value="PROTEIN_KINASE_DOM"/>
    <property type="match status" value="1"/>
</dbReference>
<keyword evidence="1" id="KW-0547">Nucleotide-binding</keyword>
<feature type="compositionally biased region" description="Low complexity" evidence="3">
    <location>
        <begin position="433"/>
        <end position="461"/>
    </location>
</feature>
<feature type="region of interest" description="Disordered" evidence="3">
    <location>
        <begin position="281"/>
        <end position="310"/>
    </location>
</feature>
<dbReference type="SUPFAM" id="SSF56112">
    <property type="entry name" value="Protein kinase-like (PK-like)"/>
    <property type="match status" value="1"/>
</dbReference>
<dbReference type="OrthoDB" id="24822at2759"/>
<protein>
    <submittedName>
        <fullName evidence="5">Serine threonine-kinase ULK4 isoform A</fullName>
    </submittedName>
</protein>
<dbReference type="Pfam" id="PF24970">
    <property type="entry name" value="ARM_RUK"/>
    <property type="match status" value="1"/>
</dbReference>
<accession>A0A2P6V1Q6</accession>
<dbReference type="PANTHER" id="PTHR46562:SF1">
    <property type="entry name" value="SERINE_THREONINE-PROTEIN KINASE ULK4"/>
    <property type="match status" value="1"/>
</dbReference>
<reference evidence="5 6" key="1">
    <citation type="journal article" date="2018" name="Plant J.">
        <title>Genome sequences of Chlorella sorokiniana UTEX 1602 and Micractinium conductrix SAG 241.80: implications to maltose excretion by a green alga.</title>
        <authorList>
            <person name="Arriola M.B."/>
            <person name="Velmurugan N."/>
            <person name="Zhang Y."/>
            <person name="Plunkett M.H."/>
            <person name="Hondzo H."/>
            <person name="Barney B.M."/>
        </authorList>
    </citation>
    <scope>NUCLEOTIDE SEQUENCE [LARGE SCALE GENOMIC DNA]</scope>
    <source>
        <strain evidence="5 6">SAG 241.80</strain>
    </source>
</reference>
<organism evidence="5 6">
    <name type="scientific">Micractinium conductrix</name>
    <dbReference type="NCBI Taxonomy" id="554055"/>
    <lineage>
        <taxon>Eukaryota</taxon>
        <taxon>Viridiplantae</taxon>
        <taxon>Chlorophyta</taxon>
        <taxon>core chlorophytes</taxon>
        <taxon>Trebouxiophyceae</taxon>
        <taxon>Chlorellales</taxon>
        <taxon>Chlorellaceae</taxon>
        <taxon>Chlorella clade</taxon>
        <taxon>Micractinium</taxon>
    </lineage>
</organism>
<dbReference type="SMART" id="SM00220">
    <property type="entry name" value="S_TKc"/>
    <property type="match status" value="1"/>
</dbReference>
<dbReference type="Pfam" id="PF00069">
    <property type="entry name" value="Pkinase"/>
    <property type="match status" value="1"/>
</dbReference>
<dbReference type="InterPro" id="IPR008271">
    <property type="entry name" value="Ser/Thr_kinase_AS"/>
</dbReference>
<feature type="compositionally biased region" description="Low complexity" evidence="3">
    <location>
        <begin position="407"/>
        <end position="424"/>
    </location>
</feature>
<dbReference type="SMART" id="SM00185">
    <property type="entry name" value="ARM"/>
    <property type="match status" value="3"/>
</dbReference>
<feature type="domain" description="Protein kinase" evidence="4">
    <location>
        <begin position="4"/>
        <end position="259"/>
    </location>
</feature>
<dbReference type="InterPro" id="IPR011989">
    <property type="entry name" value="ARM-like"/>
</dbReference>
<dbReference type="InterPro" id="IPR000225">
    <property type="entry name" value="Armadillo"/>
</dbReference>
<dbReference type="InterPro" id="IPR056981">
    <property type="entry name" value="HEAT_ULK4_RUNKEL"/>
</dbReference>
<dbReference type="FunFam" id="1.10.510.10:FF:000571">
    <property type="entry name" value="Maternal embryonic leucine zipper kinase"/>
    <property type="match status" value="1"/>
</dbReference>
<evidence type="ECO:0000256" key="3">
    <source>
        <dbReference type="SAM" id="MobiDB-lite"/>
    </source>
</evidence>
<gene>
    <name evidence="5" type="ORF">C2E20_8310</name>
</gene>
<dbReference type="GO" id="GO:0005524">
    <property type="term" value="F:ATP binding"/>
    <property type="evidence" value="ECO:0007669"/>
    <property type="project" value="UniProtKB-KW"/>
</dbReference>
<evidence type="ECO:0000256" key="2">
    <source>
        <dbReference type="ARBA" id="ARBA00022840"/>
    </source>
</evidence>
<dbReference type="InterPro" id="IPR044591">
    <property type="entry name" value="RUK"/>
</dbReference>
<evidence type="ECO:0000259" key="4">
    <source>
        <dbReference type="PROSITE" id="PS50011"/>
    </source>
</evidence>
<dbReference type="InterPro" id="IPR011009">
    <property type="entry name" value="Kinase-like_dom_sf"/>
</dbReference>
<name>A0A2P6V1Q6_9CHLO</name>
<sequence>MNNYHIHEIIGRSRASKVYKARLKQSLEYVAVKACAKDAKPRVLQEVKVLNSMTHPHMLRFHTWYETQNHLWVILEYCVGGDLLALLRSDGQLPEPSVLRLGRDLASAVMHLHSRGILHCDLKPSNLLLDESGRVRLGGLGISRRFEVVQRQLATLPAGLREMQQGSPYYLAPEVVRTPGLYTSASDLWALGCILYECAAGRPPFAASTTQQLNALIVGSHPPTPHGISPELVGLISRLLDKDPLQRCTWPELCSHPFWGASPPAVLSLPEEPVLAKLQEEAEAHAEGEYGSESDGAARHRASGTGSSLGGDAEFATAGVAQGALLAGRDSTRSSGSGNSGGGSSSNLSGEYARGANGAAQPPPPQQQQQQQQQLQQQHPEGTQLQRAGSGDSYPTSAPAAGPPQLPASAGAAADDGYPGATPAHPRTMARTAGMPQPAAAGAPADASAAARLATQFAGLSPPGGGPRPSAPVAQPAAGLGGGGGGGVLPPSSLESLIYHPTDGVMKPIVGNKRIERPLEGLFNPSLLPFQPLPASQVAAMPDHAKAAFVGALTRTISGAAHPHTKLATLVYCESMCGDAAMVGDMLNGDMGPALVQLLDLSGKDPALRLRAANLLGLLIRHAASISPALAAAGASEALAAAMRQPQDPALQRRAAAALGELLFYADSQNRSGSSSGGREAGGGSGWDLSAEAVATLAAQLALGQDAVAQHYAAKALENVFGLGGPWAQQLATAETLERLAQLVDSRLPDVLRGTAASALCRLLRCQPGCLPTLVEVGGVDLIAAGLTDGSPRVQQAAVTVLCQLLCSRQLAPGVTELCLANEAVLDGLSALLDNAAEMLQAKALVALALLCRTSTGLACVVGWHGLLHQVERLCSRERLQGGGSGGGSGGVPGSEQYMAAAVAALTQQMAANVVPLLRQAAAAARAGGSAGGSSGSSGEGALAPLEALLLLLGSTSFRPVVVCDGLISGLADLLTRSVSSAGSSGASQLEQDVKVHVLDAIDAVCSHPELLIEHYAVVLSTLLPSLSAAVASQRESADTRFCCLKLLCDVVLQFVNEPRLYLSATASEHTTADSGIANKAIDGAVAQYVLPLVPALLSDEDPMPLYALKLLGALLEFNRAWVAEVAAAGLAGRFFEWLSIAHPHNNVHNLRLCRLVAEAKVLPAQALASLEAIDRVLAVLAYAHENDVEPFLEPAAHLLAALLNDVGPSESQKAVGALPLLLELAGGAESEVAVAAAHGALKLLHLHPGDTAAGAAEARPALLRDHGDVLRPAVSACLEAIGDPGLRRRWAPLLRPS</sequence>
<dbReference type="InterPro" id="IPR056980">
    <property type="entry name" value="ARM_RUK"/>
</dbReference>
<dbReference type="GO" id="GO:0000914">
    <property type="term" value="P:phragmoplast assembly"/>
    <property type="evidence" value="ECO:0007669"/>
    <property type="project" value="InterPro"/>
</dbReference>
<dbReference type="Gene3D" id="1.25.10.10">
    <property type="entry name" value="Leucine-rich Repeat Variant"/>
    <property type="match status" value="1"/>
</dbReference>
<dbReference type="InterPro" id="IPR016024">
    <property type="entry name" value="ARM-type_fold"/>
</dbReference>
<feature type="region of interest" description="Disordered" evidence="3">
    <location>
        <begin position="328"/>
        <end position="486"/>
    </location>
</feature>
<proteinExistence type="predicted"/>